<dbReference type="AlphaFoldDB" id="A0A4Y7TTW5"/>
<feature type="domain" description="F-box" evidence="1">
    <location>
        <begin position="68"/>
        <end position="120"/>
    </location>
</feature>
<proteinExistence type="predicted"/>
<protein>
    <recommendedName>
        <fullName evidence="1">F-box domain-containing protein</fullName>
    </recommendedName>
</protein>
<dbReference type="InterPro" id="IPR036047">
    <property type="entry name" value="F-box-like_dom_sf"/>
</dbReference>
<evidence type="ECO:0000313" key="3">
    <source>
        <dbReference type="Proteomes" id="UP000298030"/>
    </source>
</evidence>
<dbReference type="OrthoDB" id="3065285at2759"/>
<dbReference type="Proteomes" id="UP000298030">
    <property type="component" value="Unassembled WGS sequence"/>
</dbReference>
<evidence type="ECO:0000313" key="2">
    <source>
        <dbReference type="EMBL" id="TEB37062.1"/>
    </source>
</evidence>
<keyword evidence="3" id="KW-1185">Reference proteome</keyword>
<dbReference type="SUPFAM" id="SSF81383">
    <property type="entry name" value="F-box domain"/>
    <property type="match status" value="1"/>
</dbReference>
<name>A0A4Y7TTW5_COPMI</name>
<dbReference type="EMBL" id="QPFP01000005">
    <property type="protein sequence ID" value="TEB37062.1"/>
    <property type="molecule type" value="Genomic_DNA"/>
</dbReference>
<comment type="caution">
    <text evidence="2">The sequence shown here is derived from an EMBL/GenBank/DDBJ whole genome shotgun (WGS) entry which is preliminary data.</text>
</comment>
<organism evidence="2 3">
    <name type="scientific">Coprinellus micaceus</name>
    <name type="common">Glistening ink-cap mushroom</name>
    <name type="synonym">Coprinus micaceus</name>
    <dbReference type="NCBI Taxonomy" id="71717"/>
    <lineage>
        <taxon>Eukaryota</taxon>
        <taxon>Fungi</taxon>
        <taxon>Dikarya</taxon>
        <taxon>Basidiomycota</taxon>
        <taxon>Agaricomycotina</taxon>
        <taxon>Agaricomycetes</taxon>
        <taxon>Agaricomycetidae</taxon>
        <taxon>Agaricales</taxon>
        <taxon>Agaricineae</taxon>
        <taxon>Psathyrellaceae</taxon>
        <taxon>Coprinellus</taxon>
    </lineage>
</organism>
<dbReference type="Pfam" id="PF12937">
    <property type="entry name" value="F-box-like"/>
    <property type="match status" value="1"/>
</dbReference>
<reference evidence="2 3" key="1">
    <citation type="journal article" date="2019" name="Nat. Ecol. Evol.">
        <title>Megaphylogeny resolves global patterns of mushroom evolution.</title>
        <authorList>
            <person name="Varga T."/>
            <person name="Krizsan K."/>
            <person name="Foldi C."/>
            <person name="Dima B."/>
            <person name="Sanchez-Garcia M."/>
            <person name="Sanchez-Ramirez S."/>
            <person name="Szollosi G.J."/>
            <person name="Szarkandi J.G."/>
            <person name="Papp V."/>
            <person name="Albert L."/>
            <person name="Andreopoulos W."/>
            <person name="Angelini C."/>
            <person name="Antonin V."/>
            <person name="Barry K.W."/>
            <person name="Bougher N.L."/>
            <person name="Buchanan P."/>
            <person name="Buyck B."/>
            <person name="Bense V."/>
            <person name="Catcheside P."/>
            <person name="Chovatia M."/>
            <person name="Cooper J."/>
            <person name="Damon W."/>
            <person name="Desjardin D."/>
            <person name="Finy P."/>
            <person name="Geml J."/>
            <person name="Haridas S."/>
            <person name="Hughes K."/>
            <person name="Justo A."/>
            <person name="Karasinski D."/>
            <person name="Kautmanova I."/>
            <person name="Kiss B."/>
            <person name="Kocsube S."/>
            <person name="Kotiranta H."/>
            <person name="LaButti K.M."/>
            <person name="Lechner B.E."/>
            <person name="Liimatainen K."/>
            <person name="Lipzen A."/>
            <person name="Lukacs Z."/>
            <person name="Mihaltcheva S."/>
            <person name="Morgado L.N."/>
            <person name="Niskanen T."/>
            <person name="Noordeloos M.E."/>
            <person name="Ohm R.A."/>
            <person name="Ortiz-Santana B."/>
            <person name="Ovrebo C."/>
            <person name="Racz N."/>
            <person name="Riley R."/>
            <person name="Savchenko A."/>
            <person name="Shiryaev A."/>
            <person name="Soop K."/>
            <person name="Spirin V."/>
            <person name="Szebenyi C."/>
            <person name="Tomsovsky M."/>
            <person name="Tulloss R.E."/>
            <person name="Uehling J."/>
            <person name="Grigoriev I.V."/>
            <person name="Vagvolgyi C."/>
            <person name="Papp T."/>
            <person name="Martin F.M."/>
            <person name="Miettinen O."/>
            <person name="Hibbett D.S."/>
            <person name="Nagy L.G."/>
        </authorList>
    </citation>
    <scope>NUCLEOTIDE SEQUENCE [LARGE SCALE GENOMIC DNA]</scope>
    <source>
        <strain evidence="2 3">FP101781</strain>
    </source>
</reference>
<sequence length="180" mass="20009">MEDPWPFTQHLDANYVPTSQELDEFEALVAEREAIIDAIDAGMVELERVRTANAQYVRRLRTLGAPVRRLPDDIVLAIFESLVIGEPWSTPHPSVVASHVCRRWTGLALGTPLLWTKIEIRLLLDGLWGKVPQIANENTGAPDGGMKIDYVEPCAPPQNLAAPTVHKGFRTRVGNPTDRL</sequence>
<gene>
    <name evidence="2" type="ORF">FA13DRAFT_1787316</name>
</gene>
<dbReference type="Gene3D" id="1.20.1280.50">
    <property type="match status" value="1"/>
</dbReference>
<accession>A0A4Y7TTW5</accession>
<evidence type="ECO:0000259" key="1">
    <source>
        <dbReference type="Pfam" id="PF12937"/>
    </source>
</evidence>
<dbReference type="InterPro" id="IPR001810">
    <property type="entry name" value="F-box_dom"/>
</dbReference>